<dbReference type="InterPro" id="IPR023415">
    <property type="entry name" value="LDLR_class-A_CS"/>
</dbReference>
<dbReference type="Proteomes" id="UP000281406">
    <property type="component" value="Unassembled WGS sequence"/>
</dbReference>
<evidence type="ECO:0000256" key="11">
    <source>
        <dbReference type="ARBA" id="ARBA00023180"/>
    </source>
</evidence>
<keyword evidence="12 17" id="KW-0449">Lipoprotein</keyword>
<evidence type="ECO:0000256" key="14">
    <source>
        <dbReference type="PROSITE-ProRule" id="PRU00124"/>
    </source>
</evidence>
<evidence type="ECO:0000256" key="6">
    <source>
        <dbReference type="ARBA" id="ARBA00022737"/>
    </source>
</evidence>
<dbReference type="Gene3D" id="4.10.400.10">
    <property type="entry name" value="Low-density Lipoprotein Receptor"/>
    <property type="match status" value="3"/>
</dbReference>
<dbReference type="SUPFAM" id="SSF57424">
    <property type="entry name" value="LDL receptor-like module"/>
    <property type="match status" value="3"/>
</dbReference>
<dbReference type="CDD" id="cd00112">
    <property type="entry name" value="LDLa"/>
    <property type="match status" value="3"/>
</dbReference>
<feature type="disulfide bond" evidence="14">
    <location>
        <begin position="486"/>
        <end position="501"/>
    </location>
</feature>
<keyword evidence="7 16" id="KW-1133">Transmembrane helix</keyword>
<feature type="compositionally biased region" description="Polar residues" evidence="15">
    <location>
        <begin position="673"/>
        <end position="685"/>
    </location>
</feature>
<feature type="disulfide bond" evidence="14">
    <location>
        <begin position="474"/>
        <end position="492"/>
    </location>
</feature>
<evidence type="ECO:0000256" key="16">
    <source>
        <dbReference type="SAM" id="Phobius"/>
    </source>
</evidence>
<keyword evidence="11" id="KW-0325">Glycoprotein</keyword>
<evidence type="ECO:0000256" key="7">
    <source>
        <dbReference type="ARBA" id="ARBA00022989"/>
    </source>
</evidence>
<dbReference type="GO" id="GO:0005886">
    <property type="term" value="C:plasma membrane"/>
    <property type="evidence" value="ECO:0007669"/>
    <property type="project" value="UniProtKB-SubCell"/>
</dbReference>
<keyword evidence="6" id="KW-0677">Repeat</keyword>
<dbReference type="PROSITE" id="PS50068">
    <property type="entry name" value="LDLRA_2"/>
    <property type="match status" value="3"/>
</dbReference>
<evidence type="ECO:0000256" key="12">
    <source>
        <dbReference type="ARBA" id="ARBA00023288"/>
    </source>
</evidence>
<accession>A0A3N0Z9F2</accession>
<keyword evidence="4 16" id="KW-0812">Transmembrane</keyword>
<dbReference type="AlphaFoldDB" id="A0A3N0Z9F2"/>
<evidence type="ECO:0000256" key="10">
    <source>
        <dbReference type="ARBA" id="ARBA00023170"/>
    </source>
</evidence>
<dbReference type="FunFam" id="4.10.400.10:FF:000104">
    <property type="entry name" value="Low-density lipoprotein receptor class A domain-containing protein 3"/>
    <property type="match status" value="1"/>
</dbReference>
<comment type="similarity">
    <text evidence="2">Belongs to the LDLR family.</text>
</comment>
<dbReference type="GO" id="GO:0006898">
    <property type="term" value="P:receptor-mediated endocytosis"/>
    <property type="evidence" value="ECO:0007669"/>
    <property type="project" value="TreeGrafter"/>
</dbReference>
<dbReference type="SMART" id="SM00192">
    <property type="entry name" value="LDLa"/>
    <property type="match status" value="3"/>
</dbReference>
<feature type="transmembrane region" description="Helical" evidence="16">
    <location>
        <begin position="525"/>
        <end position="547"/>
    </location>
</feature>
<evidence type="ECO:0000256" key="13">
    <source>
        <dbReference type="ARBA" id="ARBA00074720"/>
    </source>
</evidence>
<evidence type="ECO:0000256" key="8">
    <source>
        <dbReference type="ARBA" id="ARBA00023136"/>
    </source>
</evidence>
<feature type="region of interest" description="Disordered" evidence="15">
    <location>
        <begin position="640"/>
        <end position="685"/>
    </location>
</feature>
<evidence type="ECO:0000313" key="17">
    <source>
        <dbReference type="EMBL" id="ROL54874.1"/>
    </source>
</evidence>
<dbReference type="Pfam" id="PF00057">
    <property type="entry name" value="Ldl_recept_a"/>
    <property type="match status" value="3"/>
</dbReference>
<evidence type="ECO:0000256" key="4">
    <source>
        <dbReference type="ARBA" id="ARBA00022692"/>
    </source>
</evidence>
<protein>
    <recommendedName>
        <fullName evidence="13">Low-density lipoprotein receptor class A domain-containing protein 3</fullName>
    </recommendedName>
</protein>
<comment type="subcellular location">
    <subcellularLocation>
        <location evidence="1">Cell membrane</location>
        <topology evidence="1">Single-pass type I membrane protein</topology>
    </subcellularLocation>
</comment>
<feature type="disulfide bond" evidence="14">
    <location>
        <begin position="393"/>
        <end position="411"/>
    </location>
</feature>
<keyword evidence="3" id="KW-1003">Cell membrane</keyword>
<keyword evidence="9 14" id="KW-1015">Disulfide bond</keyword>
<dbReference type="PRINTS" id="PR00261">
    <property type="entry name" value="LDLRECEPTOR"/>
</dbReference>
<evidence type="ECO:0000256" key="15">
    <source>
        <dbReference type="SAM" id="MobiDB-lite"/>
    </source>
</evidence>
<dbReference type="EMBL" id="RJVU01004142">
    <property type="protein sequence ID" value="ROL54874.1"/>
    <property type="molecule type" value="Genomic_DNA"/>
</dbReference>
<comment type="caution">
    <text evidence="17">The sequence shown here is derived from an EMBL/GenBank/DDBJ whole genome shotgun (WGS) entry which is preliminary data.</text>
</comment>
<evidence type="ECO:0000256" key="2">
    <source>
        <dbReference type="ARBA" id="ARBA00009939"/>
    </source>
</evidence>
<evidence type="ECO:0000256" key="3">
    <source>
        <dbReference type="ARBA" id="ARBA00022475"/>
    </source>
</evidence>
<keyword evidence="18" id="KW-1185">Reference proteome</keyword>
<reference evidence="17 18" key="1">
    <citation type="submission" date="2018-10" db="EMBL/GenBank/DDBJ databases">
        <title>Genome assembly for a Yunnan-Guizhou Plateau 3E fish, Anabarilius grahami (Regan), and its evolutionary and genetic applications.</title>
        <authorList>
            <person name="Jiang W."/>
        </authorList>
    </citation>
    <scope>NUCLEOTIDE SEQUENCE [LARGE SCALE GENOMIC DNA]</scope>
    <source>
        <strain evidence="17">AG-KIZ</strain>
        <tissue evidence="17">Muscle</tissue>
    </source>
</reference>
<evidence type="ECO:0000256" key="1">
    <source>
        <dbReference type="ARBA" id="ARBA00004251"/>
    </source>
</evidence>
<evidence type="ECO:0000256" key="5">
    <source>
        <dbReference type="ARBA" id="ARBA00022729"/>
    </source>
</evidence>
<keyword evidence="5" id="KW-0732">Signal</keyword>
<dbReference type="PANTHER" id="PTHR24270">
    <property type="entry name" value="LOW-DENSITY LIPOPROTEIN RECEPTOR-RELATED"/>
    <property type="match status" value="1"/>
</dbReference>
<keyword evidence="8 16" id="KW-0472">Membrane</keyword>
<comment type="caution">
    <text evidence="14">Lacks conserved residue(s) required for the propagation of feature annotation.</text>
</comment>
<dbReference type="InterPro" id="IPR036055">
    <property type="entry name" value="LDL_receptor-like_sf"/>
</dbReference>
<feature type="disulfide bond" evidence="14">
    <location>
        <begin position="405"/>
        <end position="420"/>
    </location>
</feature>
<dbReference type="OrthoDB" id="9988974at2759"/>
<dbReference type="InterPro" id="IPR002172">
    <property type="entry name" value="LDrepeatLR_classA_rpt"/>
</dbReference>
<organism evidence="17 18">
    <name type="scientific">Anabarilius grahami</name>
    <name type="common">Kanglang fish</name>
    <name type="synonym">Barilius grahami</name>
    <dbReference type="NCBI Taxonomy" id="495550"/>
    <lineage>
        <taxon>Eukaryota</taxon>
        <taxon>Metazoa</taxon>
        <taxon>Chordata</taxon>
        <taxon>Craniata</taxon>
        <taxon>Vertebrata</taxon>
        <taxon>Euteleostomi</taxon>
        <taxon>Actinopterygii</taxon>
        <taxon>Neopterygii</taxon>
        <taxon>Teleostei</taxon>
        <taxon>Ostariophysi</taxon>
        <taxon>Cypriniformes</taxon>
        <taxon>Xenocyprididae</taxon>
        <taxon>Xenocypridinae</taxon>
        <taxon>Xenocypridinae incertae sedis</taxon>
        <taxon>Anabarilius</taxon>
    </lineage>
</organism>
<dbReference type="PROSITE" id="PS01209">
    <property type="entry name" value="LDLRA_1"/>
    <property type="match status" value="1"/>
</dbReference>
<dbReference type="PANTHER" id="PTHR24270:SF24">
    <property type="entry name" value="LOW-DENSITY LIPOPROTEIN RECEPTOR CLASS A DOMAIN-CONTAINING PROTEIN 3"/>
    <property type="match status" value="1"/>
</dbReference>
<sequence length="685" mass="76067">MFDTNKTVPAANTTRWNCTFKQVRALTALDHKTLTEMCSKDYDDVVFSAHALISEVENMMREEDETDSGVMNVDPASDPPPIRCPCLLSRYKAHKKRSSALDSSFSTQINKYFDAIQDSDSDTALVFWAKKQIPTSPQFGNEAPYQHVLTSSPSSTVIQGCPNNKSHLSQHSTRTFRTWSRNAEGFAHRNVIQRAFAPPRADRGTMWVWYFLLGSGTGSGSVENAMKDPRIDRAVGLCKKLVSTFSYSWKLLKVKDDDTDLSRAIKSRILEYLNEKYSDPQIQALLDMASTVDPRFKMSYTAEDNKTSIQARLKSEMKSVAVTMPPPEPPEENTEEDAEAGCAPKKKMTLGSYFKTAEQPLPPNNQELSVAYCQLSPGNNFTTECNIPGNFMCGNGECIPGDRQCDNSPDCSDKSDEKGCLKSKCGPTFFACANGVHCIIGRFQCNGFRDCPDGSDEDNCTANPLVCSSARFHCHNGRCVDRSFLCNGEDNCQDNSDEENCLTTAEYPGQDVVTLDYRLHYYPSIMYAVIGSAVIFVLVVALLALVLHHQRKRSVLLPQGVYRGACHQPLLLSRLVIVDRGHVRPGGHGLSPQYPSPSETFSSVHSLQLLSHSQYPRTVIDLPPTYSQAVLDVGRPSWFDLPPPPYPPETEAQSESEPPVYEEPVESTESAIAVQSQTPDQQLQH</sequence>
<evidence type="ECO:0000313" key="18">
    <source>
        <dbReference type="Proteomes" id="UP000281406"/>
    </source>
</evidence>
<proteinExistence type="inferred from homology"/>
<keyword evidence="10 17" id="KW-0675">Receptor</keyword>
<feature type="disulfide bond" evidence="14">
    <location>
        <begin position="445"/>
        <end position="460"/>
    </location>
</feature>
<dbReference type="InterPro" id="IPR050685">
    <property type="entry name" value="LDLR"/>
</dbReference>
<name>A0A3N0Z9F2_ANAGA</name>
<evidence type="ECO:0000256" key="9">
    <source>
        <dbReference type="ARBA" id="ARBA00023157"/>
    </source>
</evidence>
<gene>
    <name evidence="17" type="ORF">DPX16_19544</name>
</gene>
<feature type="disulfide bond" evidence="14">
    <location>
        <begin position="467"/>
        <end position="479"/>
    </location>
</feature>